<dbReference type="STRING" id="1507870.A0A1V8SGK4"/>
<dbReference type="FunCoup" id="A0A1V8SGK4">
    <property type="interactions" value="74"/>
</dbReference>
<dbReference type="Proteomes" id="UP000192596">
    <property type="component" value="Unassembled WGS sequence"/>
</dbReference>
<dbReference type="EMBL" id="NAJO01000047">
    <property type="protein sequence ID" value="OQN98284.1"/>
    <property type="molecule type" value="Genomic_DNA"/>
</dbReference>
<name>A0A1V8SGK4_9PEZI</name>
<evidence type="ECO:0000313" key="3">
    <source>
        <dbReference type="Proteomes" id="UP000192596"/>
    </source>
</evidence>
<organism evidence="2 3">
    <name type="scientific">Cryoendolithus antarcticus</name>
    <dbReference type="NCBI Taxonomy" id="1507870"/>
    <lineage>
        <taxon>Eukaryota</taxon>
        <taxon>Fungi</taxon>
        <taxon>Dikarya</taxon>
        <taxon>Ascomycota</taxon>
        <taxon>Pezizomycotina</taxon>
        <taxon>Dothideomycetes</taxon>
        <taxon>Dothideomycetidae</taxon>
        <taxon>Cladosporiales</taxon>
        <taxon>Cladosporiaceae</taxon>
        <taxon>Cryoendolithus</taxon>
    </lineage>
</organism>
<keyword evidence="1" id="KW-0812">Transmembrane</keyword>
<dbReference type="Pfam" id="PF12929">
    <property type="entry name" value="Mid1"/>
    <property type="match status" value="1"/>
</dbReference>
<dbReference type="PANTHER" id="PTHR39142">
    <property type="entry name" value="MID1P"/>
    <property type="match status" value="1"/>
</dbReference>
<sequence>MLLCKCPQLTPLQARFVASFTALCLLGLVFWSLSNPHFAYAAEIDLGEGWAGGEGGDHNWHRIEQDIAEDSGGNEDSDWEELKVLDTEVVIGARQEQLSAIAGNDQANNLNVVAGQTTVWRYPKDLLQVQHADVGVGLPSALEEGNDGLGPMEARRRELRRRDLDGEAAILDRRQANTQIPVFISVNTCLQPTYNGTGMQTAGPPQLTLYVSSDNENGTPGPGGDGSKQFAVPLDEGYAIYTLSTSDDLYMAVHAPDLTSDFAGGWNYDIAVSIDDYYHQANDTDPYLYLVDTDTNAALLVTDNLTQADTGSALYDKWTSLSPPFVMFASSSQNTKLMGLSKSFCGMQNNAQIQAQQSDPNATTSHVEMGMITRGLGDKPKQQFYVTSLNGSSTYYGTLAIKGNSTASGSGIVGGGGKVWQPMNWTTKADGNCRLVFNLDFCDKVAYAVPANYETYPDWPNLRALYDSQASNLYNNFSYSLQQTACDTTSDAQYSLARNCSDCEAAYKEWLCAISIPRCDDWSSQKSYLQKRNMAQPFTNGTSLPSSLLNSNYTPMLGAPTLQGSTAF</sequence>
<dbReference type="InParanoid" id="A0A1V8SGK4"/>
<proteinExistence type="predicted"/>
<evidence type="ECO:0000256" key="1">
    <source>
        <dbReference type="SAM" id="Phobius"/>
    </source>
</evidence>
<reference evidence="3" key="1">
    <citation type="submission" date="2017-03" db="EMBL/GenBank/DDBJ databases">
        <title>Genomes of endolithic fungi from Antarctica.</title>
        <authorList>
            <person name="Coleine C."/>
            <person name="Masonjones S."/>
            <person name="Stajich J.E."/>
        </authorList>
    </citation>
    <scope>NUCLEOTIDE SEQUENCE [LARGE SCALE GENOMIC DNA]</scope>
    <source>
        <strain evidence="3">CCFEE 5527</strain>
    </source>
</reference>
<feature type="transmembrane region" description="Helical" evidence="1">
    <location>
        <begin position="12"/>
        <end position="33"/>
    </location>
</feature>
<keyword evidence="1" id="KW-1133">Transmembrane helix</keyword>
<protein>
    <recommendedName>
        <fullName evidence="4">FZ domain-containing protein</fullName>
    </recommendedName>
</protein>
<dbReference type="GO" id="GO:0005262">
    <property type="term" value="F:calcium channel activity"/>
    <property type="evidence" value="ECO:0007669"/>
    <property type="project" value="InterPro"/>
</dbReference>
<comment type="caution">
    <text evidence="2">The sequence shown here is derived from an EMBL/GenBank/DDBJ whole genome shotgun (WGS) entry which is preliminary data.</text>
</comment>
<keyword evidence="3" id="KW-1185">Reference proteome</keyword>
<keyword evidence="1" id="KW-0472">Membrane</keyword>
<evidence type="ECO:0000313" key="2">
    <source>
        <dbReference type="EMBL" id="OQN98284.1"/>
    </source>
</evidence>
<dbReference type="OrthoDB" id="4199794at2759"/>
<evidence type="ECO:0008006" key="4">
    <source>
        <dbReference type="Google" id="ProtNLM"/>
    </source>
</evidence>
<gene>
    <name evidence="2" type="ORF">B0A48_15563</name>
</gene>
<accession>A0A1V8SGK4</accession>
<dbReference type="PANTHER" id="PTHR39142:SF1">
    <property type="entry name" value="AEL197CP"/>
    <property type="match status" value="1"/>
</dbReference>
<dbReference type="AlphaFoldDB" id="A0A1V8SGK4"/>
<dbReference type="GO" id="GO:0098703">
    <property type="term" value="P:calcium ion import across plasma membrane"/>
    <property type="evidence" value="ECO:0007669"/>
    <property type="project" value="InterPro"/>
</dbReference>
<dbReference type="InterPro" id="IPR024338">
    <property type="entry name" value="MID1/Yam8"/>
</dbReference>